<dbReference type="Pfam" id="PF00646">
    <property type="entry name" value="F-box"/>
    <property type="match status" value="1"/>
</dbReference>
<proteinExistence type="predicted"/>
<dbReference type="OMA" id="PVIRKWY"/>
<keyword evidence="3" id="KW-1185">Reference proteome</keyword>
<dbReference type="InterPro" id="IPR050796">
    <property type="entry name" value="SCF_F-box_component"/>
</dbReference>
<dbReference type="InterPro" id="IPR036047">
    <property type="entry name" value="F-box-like_dom_sf"/>
</dbReference>
<dbReference type="SMART" id="SM00256">
    <property type="entry name" value="FBOX"/>
    <property type="match status" value="1"/>
</dbReference>
<gene>
    <name evidence="2" type="ORF">KP509_26G065800</name>
</gene>
<dbReference type="Proteomes" id="UP000825935">
    <property type="component" value="Chromosome 26"/>
</dbReference>
<dbReference type="InterPro" id="IPR001810">
    <property type="entry name" value="F-box_dom"/>
</dbReference>
<dbReference type="Gene3D" id="1.20.1280.50">
    <property type="match status" value="1"/>
</dbReference>
<dbReference type="PROSITE" id="PS50181">
    <property type="entry name" value="FBOX"/>
    <property type="match status" value="1"/>
</dbReference>
<evidence type="ECO:0000313" key="3">
    <source>
        <dbReference type="Proteomes" id="UP000825935"/>
    </source>
</evidence>
<accession>A0A8T2RMQ8</accession>
<dbReference type="PANTHER" id="PTHR31672">
    <property type="entry name" value="BNACNNG10540D PROTEIN"/>
    <property type="match status" value="1"/>
</dbReference>
<organism evidence="2 3">
    <name type="scientific">Ceratopteris richardii</name>
    <name type="common">Triangle waterfern</name>
    <dbReference type="NCBI Taxonomy" id="49495"/>
    <lineage>
        <taxon>Eukaryota</taxon>
        <taxon>Viridiplantae</taxon>
        <taxon>Streptophyta</taxon>
        <taxon>Embryophyta</taxon>
        <taxon>Tracheophyta</taxon>
        <taxon>Polypodiopsida</taxon>
        <taxon>Polypodiidae</taxon>
        <taxon>Polypodiales</taxon>
        <taxon>Pteridineae</taxon>
        <taxon>Pteridaceae</taxon>
        <taxon>Parkerioideae</taxon>
        <taxon>Ceratopteris</taxon>
    </lineage>
</organism>
<dbReference type="Gene3D" id="2.120.10.80">
    <property type="entry name" value="Kelch-type beta propeller"/>
    <property type="match status" value="1"/>
</dbReference>
<sequence length="416" mass="47387">MDSLSRVFTRQLSTIQDQGWDWTRNCSDTEVIKPCLNHIVTGSVDCSKPAAEDSFVALPDELLEKIFLLLPITYVYRARAVSRRWNAIINSKRFSMVSDERGLYGPWYFMYKESQNSEGLAYDPLARKWHNFVLPFTLPTAGPVAAFGGLVCFAENSDDYMLYLCNLMTRKLAKLPGPYEQCRSDYYAVSLNIDRVSKVQSIVVARSSRSSNDYSEWSFSVDTCSSHSQTWKNVVNTVLYGWRGGETSVICNGIFYCVRHSTAMVGNRHDECRLGLFYFDLQMEKLEIGTLPMPCPLTCVKLINCNGHLIMVGGIGKADVVRGIGIWELQAEWKEISRMPHKFFRGFGELDDVFSSSGADDLIYIHAYGSPQLLLFNIKQQSWRWSQKCPMVKKHPLHLFTGFCFQPSLHVAPWSN</sequence>
<dbReference type="SUPFAM" id="SSF81383">
    <property type="entry name" value="F-box domain"/>
    <property type="match status" value="1"/>
</dbReference>
<name>A0A8T2RMQ8_CERRI</name>
<dbReference type="InterPro" id="IPR005174">
    <property type="entry name" value="KIB1-4_b-propeller"/>
</dbReference>
<feature type="domain" description="F-box" evidence="1">
    <location>
        <begin position="52"/>
        <end position="97"/>
    </location>
</feature>
<dbReference type="Pfam" id="PF03478">
    <property type="entry name" value="Beta-prop_KIB1-4"/>
    <property type="match status" value="1"/>
</dbReference>
<dbReference type="PANTHER" id="PTHR31672:SF2">
    <property type="entry name" value="F-BOX DOMAIN-CONTAINING PROTEIN"/>
    <property type="match status" value="1"/>
</dbReference>
<evidence type="ECO:0000313" key="2">
    <source>
        <dbReference type="EMBL" id="KAH7297330.1"/>
    </source>
</evidence>
<comment type="caution">
    <text evidence="2">The sequence shown here is derived from an EMBL/GenBank/DDBJ whole genome shotgun (WGS) entry which is preliminary data.</text>
</comment>
<protein>
    <recommendedName>
        <fullName evidence="1">F-box domain-containing protein</fullName>
    </recommendedName>
</protein>
<dbReference type="EMBL" id="CM035431">
    <property type="protein sequence ID" value="KAH7297329.1"/>
    <property type="molecule type" value="Genomic_DNA"/>
</dbReference>
<dbReference type="InterPro" id="IPR015915">
    <property type="entry name" value="Kelch-typ_b-propeller"/>
</dbReference>
<dbReference type="SUPFAM" id="SSF117281">
    <property type="entry name" value="Kelch motif"/>
    <property type="match status" value="1"/>
</dbReference>
<dbReference type="AlphaFoldDB" id="A0A8T2RMQ8"/>
<dbReference type="EMBL" id="CM035431">
    <property type="protein sequence ID" value="KAH7297330.1"/>
    <property type="molecule type" value="Genomic_DNA"/>
</dbReference>
<evidence type="ECO:0000259" key="1">
    <source>
        <dbReference type="PROSITE" id="PS50181"/>
    </source>
</evidence>
<dbReference type="OrthoDB" id="3219396at2759"/>
<reference evidence="2" key="1">
    <citation type="submission" date="2021-08" db="EMBL/GenBank/DDBJ databases">
        <title>WGS assembly of Ceratopteris richardii.</title>
        <authorList>
            <person name="Marchant D.B."/>
            <person name="Chen G."/>
            <person name="Jenkins J."/>
            <person name="Shu S."/>
            <person name="Leebens-Mack J."/>
            <person name="Grimwood J."/>
            <person name="Schmutz J."/>
            <person name="Soltis P."/>
            <person name="Soltis D."/>
            <person name="Chen Z.-H."/>
        </authorList>
    </citation>
    <scope>NUCLEOTIDE SEQUENCE</scope>
    <source>
        <strain evidence="2">Whitten #5841</strain>
        <tissue evidence="2">Leaf</tissue>
    </source>
</reference>